<keyword evidence="1" id="KW-1133">Transmembrane helix</keyword>
<comment type="caution">
    <text evidence="2">The sequence shown here is derived from an EMBL/GenBank/DDBJ whole genome shotgun (WGS) entry which is preliminary data.</text>
</comment>
<dbReference type="RefSeq" id="WP_305995787.1">
    <property type="nucleotide sequence ID" value="NZ_JAVALS010000003.1"/>
</dbReference>
<dbReference type="PANTHER" id="PTHR34989">
    <property type="entry name" value="PROTEIN HDED"/>
    <property type="match status" value="1"/>
</dbReference>
<organism evidence="2 3">
    <name type="scientific">Arthrobacter horti</name>
    <dbReference type="NCBI Taxonomy" id="3068273"/>
    <lineage>
        <taxon>Bacteria</taxon>
        <taxon>Bacillati</taxon>
        <taxon>Actinomycetota</taxon>
        <taxon>Actinomycetes</taxon>
        <taxon>Micrococcales</taxon>
        <taxon>Micrococcaceae</taxon>
        <taxon>Arthrobacter</taxon>
    </lineage>
</organism>
<dbReference type="InterPro" id="IPR005325">
    <property type="entry name" value="DUF308_memb"/>
</dbReference>
<feature type="transmembrane region" description="Helical" evidence="1">
    <location>
        <begin position="94"/>
        <end position="113"/>
    </location>
</feature>
<keyword evidence="1" id="KW-0812">Transmembrane</keyword>
<sequence length="213" mass="22815">MSSLHRRFWALPGVMRKHVGRLPWWVVFLVGLLSLAGGVWLFVHPLSALTRIEVYAGVGFVLSGLDDVADAAQEARSDGRAQEARSADPRRRRLWPMLLGVCWVVAGVVVLAVPLPAEVLVYLTALVFLSSGATRLVEVARGHSEARRQDLLRGVLDLALAVFCAVLPASGAAVLAVAFGLRSVLVGLKIVVLSTTTLRRAQTSAPTPPRAAT</sequence>
<reference evidence="2 3" key="1">
    <citation type="submission" date="2023-08" db="EMBL/GenBank/DDBJ databases">
        <title>Arthrobacter horti sp. nov., isolated from forest soil.</title>
        <authorList>
            <person name="Park M."/>
        </authorList>
    </citation>
    <scope>NUCLEOTIDE SEQUENCE [LARGE SCALE GENOMIC DNA]</scope>
    <source>
        <strain evidence="2 3">YJM1</strain>
    </source>
</reference>
<dbReference type="PANTHER" id="PTHR34989:SF1">
    <property type="entry name" value="PROTEIN HDED"/>
    <property type="match status" value="1"/>
</dbReference>
<protein>
    <submittedName>
        <fullName evidence="2">DUF308 domain-containing protein</fullName>
    </submittedName>
</protein>
<dbReference type="Proteomes" id="UP001232725">
    <property type="component" value="Unassembled WGS sequence"/>
</dbReference>
<dbReference type="EMBL" id="JAVALS010000003">
    <property type="protein sequence ID" value="MDP5226730.1"/>
    <property type="molecule type" value="Genomic_DNA"/>
</dbReference>
<feature type="transmembrane region" description="Helical" evidence="1">
    <location>
        <begin position="119"/>
        <end position="137"/>
    </location>
</feature>
<feature type="transmembrane region" description="Helical" evidence="1">
    <location>
        <begin position="158"/>
        <end position="181"/>
    </location>
</feature>
<keyword evidence="1" id="KW-0472">Membrane</keyword>
<proteinExistence type="predicted"/>
<keyword evidence="3" id="KW-1185">Reference proteome</keyword>
<gene>
    <name evidence="2" type="ORF">Q9R02_06150</name>
</gene>
<dbReference type="Pfam" id="PF03729">
    <property type="entry name" value="DUF308"/>
    <property type="match status" value="2"/>
</dbReference>
<evidence type="ECO:0000313" key="2">
    <source>
        <dbReference type="EMBL" id="MDP5226730.1"/>
    </source>
</evidence>
<accession>A0ABT9INN3</accession>
<evidence type="ECO:0000313" key="3">
    <source>
        <dbReference type="Proteomes" id="UP001232725"/>
    </source>
</evidence>
<name>A0ABT9INN3_9MICC</name>
<evidence type="ECO:0000256" key="1">
    <source>
        <dbReference type="SAM" id="Phobius"/>
    </source>
</evidence>
<dbReference type="InterPro" id="IPR052712">
    <property type="entry name" value="Acid_resist_chaperone_HdeD"/>
</dbReference>
<feature type="transmembrane region" description="Helical" evidence="1">
    <location>
        <begin position="22"/>
        <end position="43"/>
    </location>
</feature>